<evidence type="ECO:0000313" key="2">
    <source>
        <dbReference type="Proteomes" id="UP000230002"/>
    </source>
</evidence>
<accession>A0A2G8SH99</accession>
<proteinExistence type="predicted"/>
<dbReference type="EMBL" id="AYKW01000008">
    <property type="protein sequence ID" value="PIL33149.1"/>
    <property type="molecule type" value="Genomic_DNA"/>
</dbReference>
<dbReference type="STRING" id="1077348.A0A2G8SH99"/>
<keyword evidence="2" id="KW-1185">Reference proteome</keyword>
<evidence type="ECO:0000313" key="1">
    <source>
        <dbReference type="EMBL" id="PIL33149.1"/>
    </source>
</evidence>
<protein>
    <submittedName>
        <fullName evidence="1">Uncharacterized protein</fullName>
    </submittedName>
</protein>
<dbReference type="OrthoDB" id="3257613at2759"/>
<gene>
    <name evidence="1" type="ORF">GSI_04599</name>
</gene>
<sequence length="303" mass="34162">MVKTWCHIKVMKRAGRGNDPGGIPATPPGACVVECPACPRLDVNSSAYQYWKNILLAKSSQVEDTFGDNDKEYPSPCAHSLLNFFSPTDAEDPELDLASFGSLALNSKETGLGPRHHTSDDIFGDRMWHKITTMPTIFLSQIEVAVHERTIHRATFKKVNDSIDSKQAAMWSTLITAWEADPKHAPNPYGVETEPLLLEWCNARARVKRWDEQIQLLLEEMRRVIMFHMRKAEWWEDQPGRTFLEHPQYVEGANAYAYRQAAIRRAMASGCRRSWGFIASYVAPGVDEELSDGDDSLGADHTP</sequence>
<dbReference type="Proteomes" id="UP000230002">
    <property type="component" value="Unassembled WGS sequence"/>
</dbReference>
<reference evidence="1 2" key="1">
    <citation type="journal article" date="2015" name="Sci. Rep.">
        <title>Chromosome-level genome map provides insights into diverse defense mechanisms in the medicinal fungus Ganoderma sinense.</title>
        <authorList>
            <person name="Zhu Y."/>
            <person name="Xu J."/>
            <person name="Sun C."/>
            <person name="Zhou S."/>
            <person name="Xu H."/>
            <person name="Nelson D.R."/>
            <person name="Qian J."/>
            <person name="Song J."/>
            <person name="Luo H."/>
            <person name="Xiang L."/>
            <person name="Li Y."/>
            <person name="Xu Z."/>
            <person name="Ji A."/>
            <person name="Wang L."/>
            <person name="Lu S."/>
            <person name="Hayward A."/>
            <person name="Sun W."/>
            <person name="Li X."/>
            <person name="Schwartz D.C."/>
            <person name="Wang Y."/>
            <person name="Chen S."/>
        </authorList>
    </citation>
    <scope>NUCLEOTIDE SEQUENCE [LARGE SCALE GENOMIC DNA]</scope>
    <source>
        <strain evidence="1 2">ZZ0214-1</strain>
    </source>
</reference>
<dbReference type="AlphaFoldDB" id="A0A2G8SH99"/>
<comment type="caution">
    <text evidence="1">The sequence shown here is derived from an EMBL/GenBank/DDBJ whole genome shotgun (WGS) entry which is preliminary data.</text>
</comment>
<organism evidence="1 2">
    <name type="scientific">Ganoderma sinense ZZ0214-1</name>
    <dbReference type="NCBI Taxonomy" id="1077348"/>
    <lineage>
        <taxon>Eukaryota</taxon>
        <taxon>Fungi</taxon>
        <taxon>Dikarya</taxon>
        <taxon>Basidiomycota</taxon>
        <taxon>Agaricomycotina</taxon>
        <taxon>Agaricomycetes</taxon>
        <taxon>Polyporales</taxon>
        <taxon>Polyporaceae</taxon>
        <taxon>Ganoderma</taxon>
    </lineage>
</organism>
<name>A0A2G8SH99_9APHY</name>